<comment type="caution">
    <text evidence="2">The sequence shown here is derived from an EMBL/GenBank/DDBJ whole genome shotgun (WGS) entry which is preliminary data.</text>
</comment>
<organism evidence="2 3">
    <name type="scientific">Haloflavibacter putidus</name>
    <dbReference type="NCBI Taxonomy" id="2576776"/>
    <lineage>
        <taxon>Bacteria</taxon>
        <taxon>Pseudomonadati</taxon>
        <taxon>Bacteroidota</taxon>
        <taxon>Flavobacteriia</taxon>
        <taxon>Flavobacteriales</taxon>
        <taxon>Flavobacteriaceae</taxon>
        <taxon>Haloflavibacter</taxon>
    </lineage>
</organism>
<keyword evidence="3" id="KW-1185">Reference proteome</keyword>
<evidence type="ECO:0000256" key="1">
    <source>
        <dbReference type="SAM" id="Phobius"/>
    </source>
</evidence>
<keyword evidence="1" id="KW-1133">Transmembrane helix</keyword>
<feature type="transmembrane region" description="Helical" evidence="1">
    <location>
        <begin position="12"/>
        <end position="33"/>
    </location>
</feature>
<proteinExistence type="predicted"/>
<name>A0A507ZUU2_9FLAO</name>
<accession>A0A507ZUU2</accession>
<dbReference type="Proteomes" id="UP000317169">
    <property type="component" value="Unassembled WGS sequence"/>
</dbReference>
<protein>
    <submittedName>
        <fullName evidence="2">Uncharacterized protein</fullName>
    </submittedName>
</protein>
<reference evidence="2 3" key="1">
    <citation type="submission" date="2019-06" db="EMBL/GenBank/DDBJ databases">
        <title>Flavibacter putida gen. nov., sp. nov., a novel marine bacterium of the family Flavobacteriaceae isolated from coastal seawater.</title>
        <authorList>
            <person name="Feng X."/>
        </authorList>
    </citation>
    <scope>NUCLEOTIDE SEQUENCE [LARGE SCALE GENOMIC DNA]</scope>
    <source>
        <strain evidence="2 3">PLHSN227</strain>
    </source>
</reference>
<feature type="transmembrane region" description="Helical" evidence="1">
    <location>
        <begin position="112"/>
        <end position="132"/>
    </location>
</feature>
<gene>
    <name evidence="2" type="ORF">FKR84_03325</name>
</gene>
<keyword evidence="1" id="KW-0472">Membrane</keyword>
<dbReference type="EMBL" id="VIAR01000002">
    <property type="protein sequence ID" value="TQD40243.1"/>
    <property type="molecule type" value="Genomic_DNA"/>
</dbReference>
<keyword evidence="1" id="KW-0812">Transmembrane</keyword>
<feature type="transmembrane region" description="Helical" evidence="1">
    <location>
        <begin position="88"/>
        <end position="106"/>
    </location>
</feature>
<evidence type="ECO:0000313" key="2">
    <source>
        <dbReference type="EMBL" id="TQD40243.1"/>
    </source>
</evidence>
<dbReference type="OrthoDB" id="6025129at2"/>
<dbReference type="AlphaFoldDB" id="A0A507ZUU2"/>
<sequence length="140" mass="14821">MSAVAKNIIGILLGIFVGGLVNMSLVLISASLITETAGFDITGASGLQTIPDLYESPQFLLPLLAHVLGTFIATLLSVLIAEDNLFKVSFITVLFFFGGGIVNAISVPAPTWFIGLDLVVAYFPAGYLGYLLGKKRNKNV</sequence>
<feature type="transmembrane region" description="Helical" evidence="1">
    <location>
        <begin position="59"/>
        <end position="81"/>
    </location>
</feature>
<dbReference type="RefSeq" id="WP_141420773.1">
    <property type="nucleotide sequence ID" value="NZ_VIAR01000002.1"/>
</dbReference>
<evidence type="ECO:0000313" key="3">
    <source>
        <dbReference type="Proteomes" id="UP000317169"/>
    </source>
</evidence>